<evidence type="ECO:0000256" key="1">
    <source>
        <dbReference type="ARBA" id="ARBA00022676"/>
    </source>
</evidence>
<evidence type="ECO:0000256" key="2">
    <source>
        <dbReference type="ARBA" id="ARBA00022679"/>
    </source>
</evidence>
<sequence>MKKVTMFVWNHFTNDARVNRECTALSERYDVNLIAIDDPKDDSIKSFEEINENFKVTRVKRYPMIISCYQHDKTKFLITVGSVTTVIAATFLYYNWILMIYLASVLLMSAALIKVRSLRKRFVNLAIIVRMIKAGYSQNSDIYHSNDLNTLPQGIVCSKLRLKPRKLIYDSHEVQSSRTGYNPKKIKRIEKFLINFVDDMMVENHTRAAHNEEIYGFYPKTLYNYSELYDIEKKPVINLHQQLNLSADEKILLYQGGLQEGRGLELLIEAMDYIDEGTLVFIGGGKLERTLKNLAEESPQRDRIKFIPKVHFKMLPSYTREAYLGFQVLQNICYNHYSASSNKLFEYIMAHVPVVSCNFPEVAQVVNGEQIGLVVDSHNVHQIAKAANTLVKDENLQRKFSENCRQAKLKYNWEIEKTKLYDTYSQLEQKKSKHIELTFSRFTKDGETHA</sequence>
<dbReference type="Proteomes" id="UP000294802">
    <property type="component" value="Unassembled WGS sequence"/>
</dbReference>
<organism evidence="5 6">
    <name type="scientific">Macrococcus lamae</name>
    <dbReference type="NCBI Taxonomy" id="198484"/>
    <lineage>
        <taxon>Bacteria</taxon>
        <taxon>Bacillati</taxon>
        <taxon>Bacillota</taxon>
        <taxon>Bacilli</taxon>
        <taxon>Bacillales</taxon>
        <taxon>Staphylococcaceae</taxon>
        <taxon>Macrococcus</taxon>
    </lineage>
</organism>
<evidence type="ECO:0000313" key="5">
    <source>
        <dbReference type="EMBL" id="TDM12394.1"/>
    </source>
</evidence>
<dbReference type="PANTHER" id="PTHR12526:SF629">
    <property type="entry name" value="TEICHURONIC ACID BIOSYNTHESIS GLYCOSYLTRANSFERASE TUAH-RELATED"/>
    <property type="match status" value="1"/>
</dbReference>
<dbReference type="OrthoDB" id="9813214at2"/>
<dbReference type="AlphaFoldDB" id="A0A4R6BVQ6"/>
<dbReference type="PANTHER" id="PTHR12526">
    <property type="entry name" value="GLYCOSYLTRANSFERASE"/>
    <property type="match status" value="1"/>
</dbReference>
<evidence type="ECO:0000313" key="6">
    <source>
        <dbReference type="Proteomes" id="UP000294802"/>
    </source>
</evidence>
<name>A0A4R6BVQ6_9STAP</name>
<keyword evidence="1" id="KW-0328">Glycosyltransferase</keyword>
<protein>
    <submittedName>
        <fullName evidence="5">Glycosyltransferase</fullName>
    </submittedName>
</protein>
<keyword evidence="3" id="KW-0472">Membrane</keyword>
<evidence type="ECO:0000259" key="4">
    <source>
        <dbReference type="Pfam" id="PF00534"/>
    </source>
</evidence>
<keyword evidence="2 5" id="KW-0808">Transferase</keyword>
<dbReference type="Gene3D" id="3.40.50.2000">
    <property type="entry name" value="Glycogen Phosphorylase B"/>
    <property type="match status" value="2"/>
</dbReference>
<accession>A0A4R6BVQ6</accession>
<proteinExistence type="predicted"/>
<keyword evidence="3" id="KW-1133">Transmembrane helix</keyword>
<feature type="transmembrane region" description="Helical" evidence="3">
    <location>
        <begin position="98"/>
        <end position="115"/>
    </location>
</feature>
<keyword evidence="3" id="KW-0812">Transmembrane</keyword>
<keyword evidence="6" id="KW-1185">Reference proteome</keyword>
<feature type="domain" description="Glycosyl transferase family 1" evidence="4">
    <location>
        <begin position="239"/>
        <end position="406"/>
    </location>
</feature>
<dbReference type="RefSeq" id="WP_133443299.1">
    <property type="nucleotide sequence ID" value="NZ_SCWB01000004.1"/>
</dbReference>
<dbReference type="SUPFAM" id="SSF53756">
    <property type="entry name" value="UDP-Glycosyltransferase/glycogen phosphorylase"/>
    <property type="match status" value="1"/>
</dbReference>
<gene>
    <name evidence="5" type="ORF">ERX29_03460</name>
</gene>
<dbReference type="GO" id="GO:0016757">
    <property type="term" value="F:glycosyltransferase activity"/>
    <property type="evidence" value="ECO:0007669"/>
    <property type="project" value="UniProtKB-KW"/>
</dbReference>
<comment type="caution">
    <text evidence="5">The sequence shown here is derived from an EMBL/GenBank/DDBJ whole genome shotgun (WGS) entry which is preliminary data.</text>
</comment>
<dbReference type="Pfam" id="PF00534">
    <property type="entry name" value="Glycos_transf_1"/>
    <property type="match status" value="1"/>
</dbReference>
<reference evidence="5 6" key="1">
    <citation type="submission" date="2019-01" db="EMBL/GenBank/DDBJ databases">
        <title>Draft genome sequences of the type strains of six Macrococcus species.</title>
        <authorList>
            <person name="Mazhar S."/>
            <person name="Altermann E."/>
            <person name="Hill C."/>
            <person name="Mcauliffe O."/>
        </authorList>
    </citation>
    <scope>NUCLEOTIDE SEQUENCE [LARGE SCALE GENOMIC DNA]</scope>
    <source>
        <strain evidence="5 6">CCM4815</strain>
    </source>
</reference>
<dbReference type="InterPro" id="IPR001296">
    <property type="entry name" value="Glyco_trans_1"/>
</dbReference>
<dbReference type="EMBL" id="SCWB01000004">
    <property type="protein sequence ID" value="TDM12394.1"/>
    <property type="molecule type" value="Genomic_DNA"/>
</dbReference>
<evidence type="ECO:0000256" key="3">
    <source>
        <dbReference type="SAM" id="Phobius"/>
    </source>
</evidence>